<evidence type="ECO:0000313" key="5">
    <source>
        <dbReference type="EMBL" id="RAI44919.1"/>
    </source>
</evidence>
<dbReference type="InterPro" id="IPR028978">
    <property type="entry name" value="Chorismate_lyase_/UTRA_dom_sf"/>
</dbReference>
<evidence type="ECO:0000256" key="3">
    <source>
        <dbReference type="ARBA" id="ARBA00023163"/>
    </source>
</evidence>
<dbReference type="PRINTS" id="PR00035">
    <property type="entry name" value="HTHGNTR"/>
</dbReference>
<dbReference type="EMBL" id="NPEX01000030">
    <property type="protein sequence ID" value="RAI44919.1"/>
    <property type="molecule type" value="Genomic_DNA"/>
</dbReference>
<dbReference type="PROSITE" id="PS50949">
    <property type="entry name" value="HTH_GNTR"/>
    <property type="match status" value="1"/>
</dbReference>
<dbReference type="Gene3D" id="3.40.1410.10">
    <property type="entry name" value="Chorismate lyase-like"/>
    <property type="match status" value="1"/>
</dbReference>
<evidence type="ECO:0000313" key="6">
    <source>
        <dbReference type="Proteomes" id="UP000249130"/>
    </source>
</evidence>
<protein>
    <submittedName>
        <fullName evidence="5">Phosphonate metabolism transcriptional regulator PhnF</fullName>
    </submittedName>
</protein>
<accession>A0A327L1T8</accession>
<dbReference type="Pfam" id="PF00392">
    <property type="entry name" value="GntR"/>
    <property type="match status" value="1"/>
</dbReference>
<evidence type="ECO:0000256" key="2">
    <source>
        <dbReference type="ARBA" id="ARBA00023125"/>
    </source>
</evidence>
<keyword evidence="2" id="KW-0238">DNA-binding</keyword>
<feature type="domain" description="HTH gntR-type" evidence="4">
    <location>
        <begin position="20"/>
        <end position="88"/>
    </location>
</feature>
<dbReference type="GO" id="GO:0045892">
    <property type="term" value="P:negative regulation of DNA-templated transcription"/>
    <property type="evidence" value="ECO:0007669"/>
    <property type="project" value="TreeGrafter"/>
</dbReference>
<dbReference type="OrthoDB" id="9800645at2"/>
<dbReference type="SUPFAM" id="SSF64288">
    <property type="entry name" value="Chorismate lyase-like"/>
    <property type="match status" value="1"/>
</dbReference>
<comment type="caution">
    <text evidence="5">The sequence shown here is derived from an EMBL/GenBank/DDBJ whole genome shotgun (WGS) entry which is preliminary data.</text>
</comment>
<keyword evidence="6" id="KW-1185">Reference proteome</keyword>
<dbReference type="InterPro" id="IPR050679">
    <property type="entry name" value="Bact_HTH_transcr_reg"/>
</dbReference>
<proteinExistence type="predicted"/>
<gene>
    <name evidence="5" type="primary">phnF</name>
    <name evidence="5" type="ORF">CH341_06770</name>
</gene>
<dbReference type="SMART" id="SM00866">
    <property type="entry name" value="UTRA"/>
    <property type="match status" value="1"/>
</dbReference>
<reference evidence="5 6" key="1">
    <citation type="submission" date="2017-07" db="EMBL/GenBank/DDBJ databases">
        <title>Draft Genome Sequences of Select Purple Nonsulfur Bacteria.</title>
        <authorList>
            <person name="Lasarre B."/>
            <person name="Mckinlay J.B."/>
        </authorList>
    </citation>
    <scope>NUCLEOTIDE SEQUENCE [LARGE SCALE GENOMIC DNA]</scope>
    <source>
        <strain evidence="5 6">DSM 5909</strain>
    </source>
</reference>
<dbReference type="SUPFAM" id="SSF46785">
    <property type="entry name" value="Winged helix' DNA-binding domain"/>
    <property type="match status" value="1"/>
</dbReference>
<dbReference type="SMART" id="SM00345">
    <property type="entry name" value="HTH_GNTR"/>
    <property type="match status" value="1"/>
</dbReference>
<dbReference type="PANTHER" id="PTHR44846">
    <property type="entry name" value="MANNOSYL-D-GLYCERATE TRANSPORT/METABOLISM SYSTEM REPRESSOR MNGR-RELATED"/>
    <property type="match status" value="1"/>
</dbReference>
<evidence type="ECO:0000259" key="4">
    <source>
        <dbReference type="PROSITE" id="PS50949"/>
    </source>
</evidence>
<dbReference type="InterPro" id="IPR011663">
    <property type="entry name" value="UTRA"/>
</dbReference>
<dbReference type="Proteomes" id="UP000249130">
    <property type="component" value="Unassembled WGS sequence"/>
</dbReference>
<dbReference type="InterPro" id="IPR036388">
    <property type="entry name" value="WH-like_DNA-bd_sf"/>
</dbReference>
<sequence>MSGSKILEPAGAERSQDAGVALWRQVADQLAQAIARGTFETGARLPAEKEIAALYRVNRHTVRRALAALSERGLVRAARGSGTYVEAPRLAYPIGTRTRFSENVGASGRQAGGRLIASAEEPVPPEIAQRLALPRKSLAVRLELMRHADRVPVCVATTWLPAGRFPDAAEIYAAQRSTTRMLAHYGISDYRRVSTRVTAALADIADAARLDLRPGSPILLVDSVDAAVDGTPLLATRSRFAAERIELVFES</sequence>
<dbReference type="PANTHER" id="PTHR44846:SF1">
    <property type="entry name" value="MANNOSYL-D-GLYCERATE TRANSPORT_METABOLISM SYSTEM REPRESSOR MNGR-RELATED"/>
    <property type="match status" value="1"/>
</dbReference>
<evidence type="ECO:0000256" key="1">
    <source>
        <dbReference type="ARBA" id="ARBA00023015"/>
    </source>
</evidence>
<dbReference type="InterPro" id="IPR012702">
    <property type="entry name" value="CP_lyase_PhnF"/>
</dbReference>
<dbReference type="GO" id="GO:0003677">
    <property type="term" value="F:DNA binding"/>
    <property type="evidence" value="ECO:0007669"/>
    <property type="project" value="UniProtKB-KW"/>
</dbReference>
<dbReference type="Gene3D" id="1.10.10.10">
    <property type="entry name" value="Winged helix-like DNA-binding domain superfamily/Winged helix DNA-binding domain"/>
    <property type="match status" value="1"/>
</dbReference>
<dbReference type="NCBIfam" id="TIGR02325">
    <property type="entry name" value="C_P_lyase_phnF"/>
    <property type="match status" value="1"/>
</dbReference>
<keyword evidence="3" id="KW-0804">Transcription</keyword>
<dbReference type="Pfam" id="PF07702">
    <property type="entry name" value="UTRA"/>
    <property type="match status" value="1"/>
</dbReference>
<organism evidence="5 6">
    <name type="scientific">Rhodoplanes roseus</name>
    <dbReference type="NCBI Taxonomy" id="29409"/>
    <lineage>
        <taxon>Bacteria</taxon>
        <taxon>Pseudomonadati</taxon>
        <taxon>Pseudomonadota</taxon>
        <taxon>Alphaproteobacteria</taxon>
        <taxon>Hyphomicrobiales</taxon>
        <taxon>Nitrobacteraceae</taxon>
        <taxon>Rhodoplanes</taxon>
    </lineage>
</organism>
<dbReference type="InterPro" id="IPR036390">
    <property type="entry name" value="WH_DNA-bd_sf"/>
</dbReference>
<dbReference type="CDD" id="cd07377">
    <property type="entry name" value="WHTH_GntR"/>
    <property type="match status" value="1"/>
</dbReference>
<dbReference type="AlphaFoldDB" id="A0A327L1T8"/>
<keyword evidence="1" id="KW-0805">Transcription regulation</keyword>
<dbReference type="InterPro" id="IPR000524">
    <property type="entry name" value="Tscrpt_reg_HTH_GntR"/>
</dbReference>
<dbReference type="GO" id="GO:0003700">
    <property type="term" value="F:DNA-binding transcription factor activity"/>
    <property type="evidence" value="ECO:0007669"/>
    <property type="project" value="InterPro"/>
</dbReference>
<name>A0A327L1T8_9BRAD</name>